<dbReference type="SUPFAM" id="SSF51735">
    <property type="entry name" value="NAD(P)-binding Rossmann-fold domains"/>
    <property type="match status" value="1"/>
</dbReference>
<dbReference type="GO" id="GO:0016491">
    <property type="term" value="F:oxidoreductase activity"/>
    <property type="evidence" value="ECO:0007669"/>
    <property type="project" value="UniProtKB-KW"/>
</dbReference>
<dbReference type="Gene3D" id="3.40.50.720">
    <property type="entry name" value="NAD(P)-binding Rossmann-like Domain"/>
    <property type="match status" value="1"/>
</dbReference>
<gene>
    <name evidence="4" type="ORF">E7747_10370</name>
</gene>
<dbReference type="InterPro" id="IPR036291">
    <property type="entry name" value="NAD(P)-bd_dom_sf"/>
</dbReference>
<dbReference type="EMBL" id="CP039396">
    <property type="protein sequence ID" value="QCD42647.1"/>
    <property type="molecule type" value="Genomic_DNA"/>
</dbReference>
<dbReference type="KEGG" id="ddb:E7747_10370"/>
<evidence type="ECO:0000256" key="1">
    <source>
        <dbReference type="ARBA" id="ARBA00006484"/>
    </source>
</evidence>
<reference evidence="5" key="1">
    <citation type="submission" date="2019-02" db="EMBL/GenBank/DDBJ databases">
        <title>Isolation and identification of novel species under the genus Muribaculum.</title>
        <authorList>
            <person name="Miyake S."/>
            <person name="Ding Y."/>
            <person name="Low A."/>
            <person name="Soh M."/>
            <person name="Seedorf H."/>
        </authorList>
    </citation>
    <scope>NUCLEOTIDE SEQUENCE [LARGE SCALE GENOMIC DNA]</scope>
    <source>
        <strain evidence="5">H5</strain>
    </source>
</reference>
<dbReference type="PRINTS" id="PR00081">
    <property type="entry name" value="GDHRDH"/>
</dbReference>
<name>A0A4P7W3Z0_9BACT</name>
<dbReference type="RefSeq" id="WP_136415806.1">
    <property type="nucleotide sequence ID" value="NZ_CAXHQF010000013.1"/>
</dbReference>
<keyword evidence="2" id="KW-0560">Oxidoreductase</keyword>
<protein>
    <submittedName>
        <fullName evidence="4">SDR family NAD(P)-dependent oxidoreductase</fullName>
    </submittedName>
</protein>
<comment type="similarity">
    <text evidence="1">Belongs to the short-chain dehydrogenases/reductases (SDR) family.</text>
</comment>
<accession>A0A4P7W3Z0</accession>
<dbReference type="PANTHER" id="PTHR44196:SF3">
    <property type="entry name" value="SHORT CHAIN DEHYDROGENASE FAMILY PROTEIN"/>
    <property type="match status" value="1"/>
</dbReference>
<evidence type="ECO:0000313" key="5">
    <source>
        <dbReference type="Proteomes" id="UP000297149"/>
    </source>
</evidence>
<feature type="compositionally biased region" description="Basic and acidic residues" evidence="3">
    <location>
        <begin position="250"/>
        <end position="260"/>
    </location>
</feature>
<sequence>MKRIVIMGATSGIGLRVAEIFAKAGWLVGAAGRKEKVLRKLQSDYPEKIRYAQINIDDTDAPNRMRDLINRLGGMDIYFHVAGIGYENEALVTEHDTATAQTNVVGFTRMIDTAFRYFRSHGRRGRIAAVTSVAGTNGIGELASYSASKKYQQTYLTALDQLARMQGLDISFTDIRPGWIRTPLLNPDRIYPMTMTLDHAVVGIVRAIIARKRVCIVDWRWNLLVRAWSLLPDRLWELLPIRVSTQATFAEDKADTKTEKQLQSPESPAKVAVPAPLSPASTTDLS</sequence>
<proteinExistence type="inferred from homology"/>
<dbReference type="GO" id="GO:0016020">
    <property type="term" value="C:membrane"/>
    <property type="evidence" value="ECO:0007669"/>
    <property type="project" value="TreeGrafter"/>
</dbReference>
<dbReference type="Proteomes" id="UP000297149">
    <property type="component" value="Chromosome"/>
</dbReference>
<feature type="region of interest" description="Disordered" evidence="3">
    <location>
        <begin position="250"/>
        <end position="286"/>
    </location>
</feature>
<dbReference type="AlphaFoldDB" id="A0A4P7W3Z0"/>
<organism evidence="4 5">
    <name type="scientific">Duncaniella dubosii</name>
    <dbReference type="NCBI Taxonomy" id="2518971"/>
    <lineage>
        <taxon>Bacteria</taxon>
        <taxon>Pseudomonadati</taxon>
        <taxon>Bacteroidota</taxon>
        <taxon>Bacteroidia</taxon>
        <taxon>Bacteroidales</taxon>
        <taxon>Muribaculaceae</taxon>
        <taxon>Duncaniella</taxon>
    </lineage>
</organism>
<evidence type="ECO:0000313" key="4">
    <source>
        <dbReference type="EMBL" id="QCD42647.1"/>
    </source>
</evidence>
<keyword evidence="5" id="KW-1185">Reference proteome</keyword>
<evidence type="ECO:0000256" key="2">
    <source>
        <dbReference type="ARBA" id="ARBA00023002"/>
    </source>
</evidence>
<dbReference type="PANTHER" id="PTHR44196">
    <property type="entry name" value="DEHYDROGENASE/REDUCTASE SDR FAMILY MEMBER 7B"/>
    <property type="match status" value="1"/>
</dbReference>
<dbReference type="Pfam" id="PF00106">
    <property type="entry name" value="adh_short"/>
    <property type="match status" value="1"/>
</dbReference>
<evidence type="ECO:0000256" key="3">
    <source>
        <dbReference type="SAM" id="MobiDB-lite"/>
    </source>
</evidence>
<dbReference type="InterPro" id="IPR002347">
    <property type="entry name" value="SDR_fam"/>
</dbReference>